<sequence length="139" mass="16208">MANNPYSSRKHHQPLCGFTPKTVDITMKTTDSAMEYFLNKSTYWYSQSEMKQGVNTDMMDSEYIKHPINCETCNALTPHRLLAKEEEAKPEQDKPKTQLEMVFSHLLSFFTSDHSQPIQVWDDDEDDYQCEKCGTITRQ</sequence>
<evidence type="ECO:0000313" key="2">
    <source>
        <dbReference type="Proteomes" id="UP000070529"/>
    </source>
</evidence>
<evidence type="ECO:0000313" key="1">
    <source>
        <dbReference type="EMBL" id="KXF82826.1"/>
    </source>
</evidence>
<keyword evidence="2" id="KW-1185">Reference proteome</keyword>
<dbReference type="EMBL" id="LNTY01000015">
    <property type="protein sequence ID" value="KXF82826.1"/>
    <property type="molecule type" value="Genomic_DNA"/>
</dbReference>
<dbReference type="STRING" id="294935.ATN88_23410"/>
<protein>
    <submittedName>
        <fullName evidence="1">Uncharacterized protein</fullName>
    </submittedName>
</protein>
<organism evidence="1 2">
    <name type="scientific">Enterovibrio coralii</name>
    <dbReference type="NCBI Taxonomy" id="294935"/>
    <lineage>
        <taxon>Bacteria</taxon>
        <taxon>Pseudomonadati</taxon>
        <taxon>Pseudomonadota</taxon>
        <taxon>Gammaproteobacteria</taxon>
        <taxon>Vibrionales</taxon>
        <taxon>Vibrionaceae</taxon>
        <taxon>Enterovibrio</taxon>
    </lineage>
</organism>
<name>A0A135IBI6_9GAMM</name>
<gene>
    <name evidence="1" type="ORF">ATN88_23410</name>
</gene>
<proteinExistence type="predicted"/>
<accession>A0A135IBI6</accession>
<dbReference type="Proteomes" id="UP000070529">
    <property type="component" value="Unassembled WGS sequence"/>
</dbReference>
<reference evidence="1 2" key="1">
    <citation type="submission" date="2015-11" db="EMBL/GenBank/DDBJ databases">
        <title>Genomic Taxonomy of the Vibrionaceae.</title>
        <authorList>
            <person name="Gomez-Gil B."/>
            <person name="Enciso-Ibarra J."/>
        </authorList>
    </citation>
    <scope>NUCLEOTIDE SEQUENCE [LARGE SCALE GENOMIC DNA]</scope>
    <source>
        <strain evidence="1 2">CAIM 912</strain>
    </source>
</reference>
<comment type="caution">
    <text evidence="1">The sequence shown here is derived from an EMBL/GenBank/DDBJ whole genome shotgun (WGS) entry which is preliminary data.</text>
</comment>
<dbReference type="AlphaFoldDB" id="A0A135IBI6"/>